<evidence type="ECO:0000256" key="2">
    <source>
        <dbReference type="ARBA" id="ARBA00023125"/>
    </source>
</evidence>
<dbReference type="PRINTS" id="PR00455">
    <property type="entry name" value="HTHTETR"/>
</dbReference>
<dbReference type="SUPFAM" id="SSF48498">
    <property type="entry name" value="Tetracyclin repressor-like, C-terminal domain"/>
    <property type="match status" value="1"/>
</dbReference>
<feature type="DNA-binding region" description="H-T-H motif" evidence="4">
    <location>
        <begin position="24"/>
        <end position="43"/>
    </location>
</feature>
<dbReference type="KEGG" id="eaz:JHT90_03805"/>
<evidence type="ECO:0000313" key="7">
    <source>
        <dbReference type="Proteomes" id="UP000595278"/>
    </source>
</evidence>
<evidence type="ECO:0000259" key="5">
    <source>
        <dbReference type="PROSITE" id="PS50977"/>
    </source>
</evidence>
<reference evidence="6 7" key="1">
    <citation type="submission" date="2021-01" db="EMBL/GenBank/DDBJ databases">
        <title>Entomomonas sp. F2A isolated from a house cricket (Acheta domesticus).</title>
        <authorList>
            <person name="Spergser J."/>
            <person name="Busse H.-J."/>
        </authorList>
    </citation>
    <scope>NUCLEOTIDE SEQUENCE [LARGE SCALE GENOMIC DNA]</scope>
    <source>
        <strain evidence="6 7">F2A</strain>
    </source>
</reference>
<keyword evidence="2 4" id="KW-0238">DNA-binding</keyword>
<keyword evidence="7" id="KW-1185">Reference proteome</keyword>
<evidence type="ECO:0000256" key="3">
    <source>
        <dbReference type="ARBA" id="ARBA00023163"/>
    </source>
</evidence>
<evidence type="ECO:0000256" key="1">
    <source>
        <dbReference type="ARBA" id="ARBA00023015"/>
    </source>
</evidence>
<sequence>MNKQQTIINTALSLFSKYGYHSIGVDRIRDEAKVSKMTMYKYFPSKEILIENVLMSRDKDFRQQWQQTINDKNSYIEKLKALFDWHQQWFQQKNFYGCLFIKANEEFPEHPSIQQLVQKHKQYLQKLIEDILIEGKIDQAVNLAAHITTILEGLIISNNIFKQQQTIESHWQYIKNLITIVQEQR</sequence>
<protein>
    <submittedName>
        <fullName evidence="6">TetR/AcrR family transcriptional regulator</fullName>
    </submittedName>
</protein>
<dbReference type="Pfam" id="PF00440">
    <property type="entry name" value="TetR_N"/>
    <property type="match status" value="1"/>
</dbReference>
<dbReference type="InterPro" id="IPR036271">
    <property type="entry name" value="Tet_transcr_reg_TetR-rel_C_sf"/>
</dbReference>
<gene>
    <name evidence="6" type="ORF">JHT90_03805</name>
</gene>
<accession>A0A974NGZ0</accession>
<proteinExistence type="predicted"/>
<evidence type="ECO:0000313" key="6">
    <source>
        <dbReference type="EMBL" id="QQP86378.1"/>
    </source>
</evidence>
<dbReference type="InterPro" id="IPR001647">
    <property type="entry name" value="HTH_TetR"/>
</dbReference>
<dbReference type="EMBL" id="CP067393">
    <property type="protein sequence ID" value="QQP86378.1"/>
    <property type="molecule type" value="Genomic_DNA"/>
</dbReference>
<dbReference type="InterPro" id="IPR009057">
    <property type="entry name" value="Homeodomain-like_sf"/>
</dbReference>
<feature type="domain" description="HTH tetR-type" evidence="5">
    <location>
        <begin position="1"/>
        <end position="61"/>
    </location>
</feature>
<evidence type="ECO:0000256" key="4">
    <source>
        <dbReference type="PROSITE-ProRule" id="PRU00335"/>
    </source>
</evidence>
<dbReference type="GO" id="GO:0003677">
    <property type="term" value="F:DNA binding"/>
    <property type="evidence" value="ECO:0007669"/>
    <property type="project" value="UniProtKB-UniRule"/>
</dbReference>
<dbReference type="AlphaFoldDB" id="A0A974NGZ0"/>
<dbReference type="RefSeq" id="WP_201094337.1">
    <property type="nucleotide sequence ID" value="NZ_CP067393.1"/>
</dbReference>
<dbReference type="Proteomes" id="UP000595278">
    <property type="component" value="Chromosome"/>
</dbReference>
<organism evidence="6 7">
    <name type="scientific">Entomomonas asaccharolytica</name>
    <dbReference type="NCBI Taxonomy" id="2785331"/>
    <lineage>
        <taxon>Bacteria</taxon>
        <taxon>Pseudomonadati</taxon>
        <taxon>Pseudomonadota</taxon>
        <taxon>Gammaproteobacteria</taxon>
        <taxon>Pseudomonadales</taxon>
        <taxon>Pseudomonadaceae</taxon>
        <taxon>Entomomonas</taxon>
    </lineage>
</organism>
<dbReference type="PANTHER" id="PTHR47506:SF6">
    <property type="entry name" value="HTH-TYPE TRANSCRIPTIONAL REPRESSOR NEMR"/>
    <property type="match status" value="1"/>
</dbReference>
<dbReference type="SUPFAM" id="SSF46689">
    <property type="entry name" value="Homeodomain-like"/>
    <property type="match status" value="1"/>
</dbReference>
<dbReference type="PROSITE" id="PS50977">
    <property type="entry name" value="HTH_TETR_2"/>
    <property type="match status" value="1"/>
</dbReference>
<dbReference type="PANTHER" id="PTHR47506">
    <property type="entry name" value="TRANSCRIPTIONAL REGULATORY PROTEIN"/>
    <property type="match status" value="1"/>
</dbReference>
<keyword evidence="1" id="KW-0805">Transcription regulation</keyword>
<dbReference type="Gene3D" id="1.10.357.10">
    <property type="entry name" value="Tetracycline Repressor, domain 2"/>
    <property type="match status" value="1"/>
</dbReference>
<keyword evidence="3" id="KW-0804">Transcription</keyword>
<name>A0A974NGZ0_9GAMM</name>